<keyword evidence="2" id="KW-0732">Signal</keyword>
<dbReference type="HOGENOM" id="CLU_2833935_0_0_1"/>
<evidence type="ECO:0000313" key="4">
    <source>
        <dbReference type="Proteomes" id="UP000008792"/>
    </source>
</evidence>
<dbReference type="EMBL" id="CH940648">
    <property type="protein sequence ID" value="EDW61992.1"/>
    <property type="molecule type" value="Genomic_DNA"/>
</dbReference>
<evidence type="ECO:0000313" key="3">
    <source>
        <dbReference type="EMBL" id="EDW61992.1"/>
    </source>
</evidence>
<feature type="signal peptide" evidence="2">
    <location>
        <begin position="1"/>
        <end position="25"/>
    </location>
</feature>
<feature type="chain" id="PRO_5002816381" evidence="2">
    <location>
        <begin position="26"/>
        <end position="66"/>
    </location>
</feature>
<gene>
    <name evidence="3" type="primary">Dvir\GJ20001</name>
    <name evidence="3" type="ORF">Dvir_GJ20001</name>
</gene>
<accession>B4LLW9</accession>
<proteinExistence type="predicted"/>
<feature type="region of interest" description="Disordered" evidence="1">
    <location>
        <begin position="23"/>
        <end position="66"/>
    </location>
</feature>
<dbReference type="AlphaFoldDB" id="B4LLW9"/>
<dbReference type="OrthoDB" id="7882761at2759"/>
<sequence length="66" mass="7318">MKFNALCFLLLALIAAFGMLPGAQAEPSRDSGGNSWRGGSQSRPQQRPFYYDAPIRRPGQPRTMYA</sequence>
<feature type="compositionally biased region" description="Polar residues" evidence="1">
    <location>
        <begin position="31"/>
        <end position="45"/>
    </location>
</feature>
<dbReference type="FunCoup" id="B4LLW9">
    <property type="interactions" value="6"/>
</dbReference>
<dbReference type="Proteomes" id="UP000008792">
    <property type="component" value="Unassembled WGS sequence"/>
</dbReference>
<name>B4LLW9_DROVI</name>
<evidence type="ECO:0000256" key="2">
    <source>
        <dbReference type="SAM" id="SignalP"/>
    </source>
</evidence>
<protein>
    <submittedName>
        <fullName evidence="3">Uncharacterized protein</fullName>
    </submittedName>
</protein>
<keyword evidence="4" id="KW-1185">Reference proteome</keyword>
<dbReference type="InParanoid" id="B4LLW9"/>
<dbReference type="OMA" id="QQRPFYY"/>
<evidence type="ECO:0000256" key="1">
    <source>
        <dbReference type="SAM" id="MobiDB-lite"/>
    </source>
</evidence>
<reference evidence="3 4" key="1">
    <citation type="journal article" date="2007" name="Nature">
        <title>Evolution of genes and genomes on the Drosophila phylogeny.</title>
        <authorList>
            <consortium name="Drosophila 12 Genomes Consortium"/>
            <person name="Clark A.G."/>
            <person name="Eisen M.B."/>
            <person name="Smith D.R."/>
            <person name="Bergman C.M."/>
            <person name="Oliver B."/>
            <person name="Markow T.A."/>
            <person name="Kaufman T.C."/>
            <person name="Kellis M."/>
            <person name="Gelbart W."/>
            <person name="Iyer V.N."/>
            <person name="Pollard D.A."/>
            <person name="Sackton T.B."/>
            <person name="Larracuente A.M."/>
            <person name="Singh N.D."/>
            <person name="Abad J.P."/>
            <person name="Abt D.N."/>
            <person name="Adryan B."/>
            <person name="Aguade M."/>
            <person name="Akashi H."/>
            <person name="Anderson W.W."/>
            <person name="Aquadro C.F."/>
            <person name="Ardell D.H."/>
            <person name="Arguello R."/>
            <person name="Artieri C.G."/>
            <person name="Barbash D.A."/>
            <person name="Barker D."/>
            <person name="Barsanti P."/>
            <person name="Batterham P."/>
            <person name="Batzoglou S."/>
            <person name="Begun D."/>
            <person name="Bhutkar A."/>
            <person name="Blanco E."/>
            <person name="Bosak S.A."/>
            <person name="Bradley R.K."/>
            <person name="Brand A.D."/>
            <person name="Brent M.R."/>
            <person name="Brooks A.N."/>
            <person name="Brown R.H."/>
            <person name="Butlin R.K."/>
            <person name="Caggese C."/>
            <person name="Calvi B.R."/>
            <person name="Bernardo de Carvalho A."/>
            <person name="Caspi A."/>
            <person name="Castrezana S."/>
            <person name="Celniker S.E."/>
            <person name="Chang J.L."/>
            <person name="Chapple C."/>
            <person name="Chatterji S."/>
            <person name="Chinwalla A."/>
            <person name="Civetta A."/>
            <person name="Clifton S.W."/>
            <person name="Comeron J.M."/>
            <person name="Costello J.C."/>
            <person name="Coyne J.A."/>
            <person name="Daub J."/>
            <person name="David R.G."/>
            <person name="Delcher A.L."/>
            <person name="Delehaunty K."/>
            <person name="Do C.B."/>
            <person name="Ebling H."/>
            <person name="Edwards K."/>
            <person name="Eickbush T."/>
            <person name="Evans J.D."/>
            <person name="Filipski A."/>
            <person name="Findeiss S."/>
            <person name="Freyhult E."/>
            <person name="Fulton L."/>
            <person name="Fulton R."/>
            <person name="Garcia A.C."/>
            <person name="Gardiner A."/>
            <person name="Garfield D.A."/>
            <person name="Garvin B.E."/>
            <person name="Gibson G."/>
            <person name="Gilbert D."/>
            <person name="Gnerre S."/>
            <person name="Godfrey J."/>
            <person name="Good R."/>
            <person name="Gotea V."/>
            <person name="Gravely B."/>
            <person name="Greenberg A.J."/>
            <person name="Griffiths-Jones S."/>
            <person name="Gross S."/>
            <person name="Guigo R."/>
            <person name="Gustafson E.A."/>
            <person name="Haerty W."/>
            <person name="Hahn M.W."/>
            <person name="Halligan D.L."/>
            <person name="Halpern A.L."/>
            <person name="Halter G.M."/>
            <person name="Han M.V."/>
            <person name="Heger A."/>
            <person name="Hillier L."/>
            <person name="Hinrichs A.S."/>
            <person name="Holmes I."/>
            <person name="Hoskins R.A."/>
            <person name="Hubisz M.J."/>
            <person name="Hultmark D."/>
            <person name="Huntley M.A."/>
            <person name="Jaffe D.B."/>
            <person name="Jagadeeshan S."/>
            <person name="Jeck W.R."/>
            <person name="Johnson J."/>
            <person name="Jones C.D."/>
            <person name="Jordan W.C."/>
            <person name="Karpen G.H."/>
            <person name="Kataoka E."/>
            <person name="Keightley P.D."/>
            <person name="Kheradpour P."/>
            <person name="Kirkness E.F."/>
            <person name="Koerich L.B."/>
            <person name="Kristiansen K."/>
            <person name="Kudrna D."/>
            <person name="Kulathinal R.J."/>
            <person name="Kumar S."/>
            <person name="Kwok R."/>
            <person name="Lander E."/>
            <person name="Langley C.H."/>
            <person name="Lapoint R."/>
            <person name="Lazzaro B.P."/>
            <person name="Lee S.J."/>
            <person name="Levesque L."/>
            <person name="Li R."/>
            <person name="Lin C.F."/>
            <person name="Lin M.F."/>
            <person name="Lindblad-Toh K."/>
            <person name="Llopart A."/>
            <person name="Long M."/>
            <person name="Low L."/>
            <person name="Lozovsky E."/>
            <person name="Lu J."/>
            <person name="Luo M."/>
            <person name="Machado C.A."/>
            <person name="Makalowski W."/>
            <person name="Marzo M."/>
            <person name="Matsuda M."/>
            <person name="Matzkin L."/>
            <person name="McAllister B."/>
            <person name="McBride C.S."/>
            <person name="McKernan B."/>
            <person name="McKernan K."/>
            <person name="Mendez-Lago M."/>
            <person name="Minx P."/>
            <person name="Mollenhauer M.U."/>
            <person name="Montooth K."/>
            <person name="Mount S.M."/>
            <person name="Mu X."/>
            <person name="Myers E."/>
            <person name="Negre B."/>
            <person name="Newfeld S."/>
            <person name="Nielsen R."/>
            <person name="Noor M.A."/>
            <person name="O'Grady P."/>
            <person name="Pachter L."/>
            <person name="Papaceit M."/>
            <person name="Parisi M.J."/>
            <person name="Parisi M."/>
            <person name="Parts L."/>
            <person name="Pedersen J.S."/>
            <person name="Pesole G."/>
            <person name="Phillippy A.M."/>
            <person name="Ponting C.P."/>
            <person name="Pop M."/>
            <person name="Porcelli D."/>
            <person name="Powell J.R."/>
            <person name="Prohaska S."/>
            <person name="Pruitt K."/>
            <person name="Puig M."/>
            <person name="Quesneville H."/>
            <person name="Ram K.R."/>
            <person name="Rand D."/>
            <person name="Rasmussen M.D."/>
            <person name="Reed L.K."/>
            <person name="Reenan R."/>
            <person name="Reily A."/>
            <person name="Remington K.A."/>
            <person name="Rieger T.T."/>
            <person name="Ritchie M.G."/>
            <person name="Robin C."/>
            <person name="Rogers Y.H."/>
            <person name="Rohde C."/>
            <person name="Rozas J."/>
            <person name="Rubenfield M.J."/>
            <person name="Ruiz A."/>
            <person name="Russo S."/>
            <person name="Salzberg S.L."/>
            <person name="Sanchez-Gracia A."/>
            <person name="Saranga D.J."/>
            <person name="Sato H."/>
            <person name="Schaeffer S.W."/>
            <person name="Schatz M.C."/>
            <person name="Schlenke T."/>
            <person name="Schwartz R."/>
            <person name="Segarra C."/>
            <person name="Singh R.S."/>
            <person name="Sirot L."/>
            <person name="Sirota M."/>
            <person name="Sisneros N.B."/>
            <person name="Smith C.D."/>
            <person name="Smith T.F."/>
            <person name="Spieth J."/>
            <person name="Stage D.E."/>
            <person name="Stark A."/>
            <person name="Stephan W."/>
            <person name="Strausberg R.L."/>
            <person name="Strempel S."/>
            <person name="Sturgill D."/>
            <person name="Sutton G."/>
            <person name="Sutton G.G."/>
            <person name="Tao W."/>
            <person name="Teichmann S."/>
            <person name="Tobari Y.N."/>
            <person name="Tomimura Y."/>
            <person name="Tsolas J.M."/>
            <person name="Valente V.L."/>
            <person name="Venter E."/>
            <person name="Venter J.C."/>
            <person name="Vicario S."/>
            <person name="Vieira F.G."/>
            <person name="Vilella A.J."/>
            <person name="Villasante A."/>
            <person name="Walenz B."/>
            <person name="Wang J."/>
            <person name="Wasserman M."/>
            <person name="Watts T."/>
            <person name="Wilson D."/>
            <person name="Wilson R.K."/>
            <person name="Wing R.A."/>
            <person name="Wolfner M.F."/>
            <person name="Wong A."/>
            <person name="Wong G.K."/>
            <person name="Wu C.I."/>
            <person name="Wu G."/>
            <person name="Yamamoto D."/>
            <person name="Yang H.P."/>
            <person name="Yang S.P."/>
            <person name="Yorke J.A."/>
            <person name="Yoshida K."/>
            <person name="Zdobnov E."/>
            <person name="Zhang P."/>
            <person name="Zhang Y."/>
            <person name="Zimin A.V."/>
            <person name="Baldwin J."/>
            <person name="Abdouelleil A."/>
            <person name="Abdulkadir J."/>
            <person name="Abebe A."/>
            <person name="Abera B."/>
            <person name="Abreu J."/>
            <person name="Acer S.C."/>
            <person name="Aftuck L."/>
            <person name="Alexander A."/>
            <person name="An P."/>
            <person name="Anderson E."/>
            <person name="Anderson S."/>
            <person name="Arachi H."/>
            <person name="Azer M."/>
            <person name="Bachantsang P."/>
            <person name="Barry A."/>
            <person name="Bayul T."/>
            <person name="Berlin A."/>
            <person name="Bessette D."/>
            <person name="Bloom T."/>
            <person name="Blye J."/>
            <person name="Boguslavskiy L."/>
            <person name="Bonnet C."/>
            <person name="Boukhgalter B."/>
            <person name="Bourzgui I."/>
            <person name="Brown A."/>
            <person name="Cahill P."/>
            <person name="Channer S."/>
            <person name="Cheshatsang Y."/>
            <person name="Chuda L."/>
            <person name="Citroen M."/>
            <person name="Collymore A."/>
            <person name="Cooke P."/>
            <person name="Costello M."/>
            <person name="D'Aco K."/>
            <person name="Daza R."/>
            <person name="De Haan G."/>
            <person name="DeGray S."/>
            <person name="DeMaso C."/>
            <person name="Dhargay N."/>
            <person name="Dooley K."/>
            <person name="Dooley E."/>
            <person name="Doricent M."/>
            <person name="Dorje P."/>
            <person name="Dorjee K."/>
            <person name="Dupes A."/>
            <person name="Elong R."/>
            <person name="Falk J."/>
            <person name="Farina A."/>
            <person name="Faro S."/>
            <person name="Ferguson D."/>
            <person name="Fisher S."/>
            <person name="Foley C.D."/>
            <person name="Franke A."/>
            <person name="Friedrich D."/>
            <person name="Gadbois L."/>
            <person name="Gearin G."/>
            <person name="Gearin C.R."/>
            <person name="Giannoukos G."/>
            <person name="Goode T."/>
            <person name="Graham J."/>
            <person name="Grandbois E."/>
            <person name="Grewal S."/>
            <person name="Gyaltsen K."/>
            <person name="Hafez N."/>
            <person name="Hagos B."/>
            <person name="Hall J."/>
            <person name="Henson C."/>
            <person name="Hollinger A."/>
            <person name="Honan T."/>
            <person name="Huard M.D."/>
            <person name="Hughes L."/>
            <person name="Hurhula B."/>
            <person name="Husby M.E."/>
            <person name="Kamat A."/>
            <person name="Kanga B."/>
            <person name="Kashin S."/>
            <person name="Khazanovich D."/>
            <person name="Kisner P."/>
            <person name="Lance K."/>
            <person name="Lara M."/>
            <person name="Lee W."/>
            <person name="Lennon N."/>
            <person name="Letendre F."/>
            <person name="LeVine R."/>
            <person name="Lipovsky A."/>
            <person name="Liu X."/>
            <person name="Liu J."/>
            <person name="Liu S."/>
            <person name="Lokyitsang T."/>
            <person name="Lokyitsang Y."/>
            <person name="Lubonja R."/>
            <person name="Lui A."/>
            <person name="MacDonald P."/>
            <person name="Magnisalis V."/>
            <person name="Maru K."/>
            <person name="Matthews C."/>
            <person name="McCusker W."/>
            <person name="McDonough S."/>
            <person name="Mehta T."/>
            <person name="Meldrim J."/>
            <person name="Meneus L."/>
            <person name="Mihai O."/>
            <person name="Mihalev A."/>
            <person name="Mihova T."/>
            <person name="Mittelman R."/>
            <person name="Mlenga V."/>
            <person name="Montmayeur A."/>
            <person name="Mulrain L."/>
            <person name="Navidi A."/>
            <person name="Naylor J."/>
            <person name="Negash T."/>
            <person name="Nguyen T."/>
            <person name="Nguyen N."/>
            <person name="Nicol R."/>
            <person name="Norbu C."/>
            <person name="Norbu N."/>
            <person name="Novod N."/>
            <person name="O'Neill B."/>
            <person name="Osman S."/>
            <person name="Markiewicz E."/>
            <person name="Oyono O.L."/>
            <person name="Patti C."/>
            <person name="Phunkhang P."/>
            <person name="Pierre F."/>
            <person name="Priest M."/>
            <person name="Raghuraman S."/>
            <person name="Rege F."/>
            <person name="Reyes R."/>
            <person name="Rise C."/>
            <person name="Rogov P."/>
            <person name="Ross K."/>
            <person name="Ryan E."/>
            <person name="Settipalli S."/>
            <person name="Shea T."/>
            <person name="Sherpa N."/>
            <person name="Shi L."/>
            <person name="Shih D."/>
            <person name="Sparrow T."/>
            <person name="Spaulding J."/>
            <person name="Stalker J."/>
            <person name="Stange-Thomann N."/>
            <person name="Stavropoulos S."/>
            <person name="Stone C."/>
            <person name="Strader C."/>
            <person name="Tesfaye S."/>
            <person name="Thomson T."/>
            <person name="Thoulutsang Y."/>
            <person name="Thoulutsang D."/>
            <person name="Topham K."/>
            <person name="Topping I."/>
            <person name="Tsamla T."/>
            <person name="Vassiliev H."/>
            <person name="Vo A."/>
            <person name="Wangchuk T."/>
            <person name="Wangdi T."/>
            <person name="Weiand M."/>
            <person name="Wilkinson J."/>
            <person name="Wilson A."/>
            <person name="Yadav S."/>
            <person name="Young G."/>
            <person name="Yu Q."/>
            <person name="Zembek L."/>
            <person name="Zhong D."/>
            <person name="Zimmer A."/>
            <person name="Zwirko Z."/>
            <person name="Jaffe D.B."/>
            <person name="Alvarez P."/>
            <person name="Brockman W."/>
            <person name="Butler J."/>
            <person name="Chin C."/>
            <person name="Gnerre S."/>
            <person name="Grabherr M."/>
            <person name="Kleber M."/>
            <person name="Mauceli E."/>
            <person name="MacCallum I."/>
        </authorList>
    </citation>
    <scope>NUCLEOTIDE SEQUENCE [LARGE SCALE GENOMIC DNA]</scope>
    <source>
        <strain evidence="4">Tucson 15010-1051.87</strain>
    </source>
</reference>
<organism evidence="3 4">
    <name type="scientific">Drosophila virilis</name>
    <name type="common">Fruit fly</name>
    <dbReference type="NCBI Taxonomy" id="7244"/>
    <lineage>
        <taxon>Eukaryota</taxon>
        <taxon>Metazoa</taxon>
        <taxon>Ecdysozoa</taxon>
        <taxon>Arthropoda</taxon>
        <taxon>Hexapoda</taxon>
        <taxon>Insecta</taxon>
        <taxon>Pterygota</taxon>
        <taxon>Neoptera</taxon>
        <taxon>Endopterygota</taxon>
        <taxon>Diptera</taxon>
        <taxon>Brachycera</taxon>
        <taxon>Muscomorpha</taxon>
        <taxon>Ephydroidea</taxon>
        <taxon>Drosophilidae</taxon>
        <taxon>Drosophila</taxon>
    </lineage>
</organism>